<name>A0ABY6ZJD7_9BACL</name>
<evidence type="ECO:0000313" key="2">
    <source>
        <dbReference type="Proteomes" id="UP001164761"/>
    </source>
</evidence>
<evidence type="ECO:0000313" key="1">
    <source>
        <dbReference type="EMBL" id="WAH43043.1"/>
    </source>
</evidence>
<sequence length="130" mass="14827">MTKLSEIHSEYEATMQADMSNQERDKALAGLMTRMKNELGLPSINNQEWEQENNPAIALYRTIFESRAMLLDKPNNKAELRIGSHVQVNDFADNFFRKIGKVKSIGEATCDVEIDGYSVEYLLKQLTPLD</sequence>
<reference evidence="1" key="1">
    <citation type="submission" date="2022-08" db="EMBL/GenBank/DDBJ databases">
        <title>Alicyclobacillus fastidiosus DSM 17978, complete genome.</title>
        <authorList>
            <person name="Wang Q."/>
            <person name="Cai R."/>
            <person name="Wang Z."/>
        </authorList>
    </citation>
    <scope>NUCLEOTIDE SEQUENCE</scope>
    <source>
        <strain evidence="1">DSM 17978</strain>
    </source>
</reference>
<gene>
    <name evidence="1" type="ORF">NZD89_06435</name>
</gene>
<dbReference type="EMBL" id="CP104067">
    <property type="protein sequence ID" value="WAH43043.1"/>
    <property type="molecule type" value="Genomic_DNA"/>
</dbReference>
<accession>A0ABY6ZJD7</accession>
<protein>
    <submittedName>
        <fullName evidence="1">Uncharacterized protein</fullName>
    </submittedName>
</protein>
<organism evidence="1 2">
    <name type="scientific">Alicyclobacillus fastidiosus</name>
    <dbReference type="NCBI Taxonomy" id="392011"/>
    <lineage>
        <taxon>Bacteria</taxon>
        <taxon>Bacillati</taxon>
        <taxon>Bacillota</taxon>
        <taxon>Bacilli</taxon>
        <taxon>Bacillales</taxon>
        <taxon>Alicyclobacillaceae</taxon>
        <taxon>Alicyclobacillus</taxon>
    </lineage>
</organism>
<dbReference type="RefSeq" id="WP_268006922.1">
    <property type="nucleotide sequence ID" value="NZ_BSUT01000001.1"/>
</dbReference>
<keyword evidence="2" id="KW-1185">Reference proteome</keyword>
<dbReference type="Proteomes" id="UP001164761">
    <property type="component" value="Chromosome"/>
</dbReference>
<proteinExistence type="predicted"/>